<sequence>MSADIPPPRIDTYATWHPEDGCRIHSDGRPIGVAAALTLIEVLAAYVRHATTHPETDHYAPI</sequence>
<dbReference type="EMBL" id="AQPH01000042">
    <property type="protein sequence ID" value="EPY01367.1"/>
    <property type="molecule type" value="Genomic_DNA"/>
</dbReference>
<accession>S9S626</accession>
<organism evidence="1 2">
    <name type="scientific">Magnetospirillum fulvum MGU-K5</name>
    <dbReference type="NCBI Taxonomy" id="1316936"/>
    <lineage>
        <taxon>Bacteria</taxon>
        <taxon>Pseudomonadati</taxon>
        <taxon>Pseudomonadota</taxon>
        <taxon>Alphaproteobacteria</taxon>
        <taxon>Rhodospirillales</taxon>
        <taxon>Rhodospirillaceae</taxon>
        <taxon>Magnetospirillum</taxon>
    </lineage>
</organism>
<comment type="caution">
    <text evidence="1">The sequence shown here is derived from an EMBL/GenBank/DDBJ whole genome shotgun (WGS) entry which is preliminary data.</text>
</comment>
<dbReference type="STRING" id="1316936.K678_11236"/>
<gene>
    <name evidence="1" type="ORF">K678_11236</name>
</gene>
<evidence type="ECO:0000313" key="1">
    <source>
        <dbReference type="EMBL" id="EPY01367.1"/>
    </source>
</evidence>
<name>S9S626_MAGFU</name>
<dbReference type="AlphaFoldDB" id="S9S626"/>
<dbReference type="OrthoDB" id="9871967at2"/>
<proteinExistence type="predicted"/>
<dbReference type="Proteomes" id="UP000015350">
    <property type="component" value="Unassembled WGS sequence"/>
</dbReference>
<dbReference type="RefSeq" id="WP_021132560.1">
    <property type="nucleotide sequence ID" value="NZ_AQPH01000042.1"/>
</dbReference>
<evidence type="ECO:0000313" key="2">
    <source>
        <dbReference type="Proteomes" id="UP000015350"/>
    </source>
</evidence>
<reference evidence="1 2" key="1">
    <citation type="submission" date="2013-04" db="EMBL/GenBank/DDBJ databases">
        <authorList>
            <person name="Kuznetsov B."/>
            <person name="Ivanovsky R."/>
        </authorList>
    </citation>
    <scope>NUCLEOTIDE SEQUENCE [LARGE SCALE GENOMIC DNA]</scope>
    <source>
        <strain evidence="1 2">MGU-K5</strain>
    </source>
</reference>
<protein>
    <submittedName>
        <fullName evidence="1">Uncharacterized protein</fullName>
    </submittedName>
</protein>